<feature type="transmembrane region" description="Helical" evidence="14">
    <location>
        <begin position="465"/>
        <end position="482"/>
    </location>
</feature>
<evidence type="ECO:0000256" key="15">
    <source>
        <dbReference type="SAM" id="MobiDB-lite"/>
    </source>
</evidence>
<keyword evidence="18" id="KW-1185">Reference proteome</keyword>
<feature type="transmembrane region" description="Helical" evidence="14">
    <location>
        <begin position="189"/>
        <end position="208"/>
    </location>
</feature>
<sequence length="953" mass="107185">MSLIPSKIVGEFMNRTKALLERLQILRLFAFLYRMKIVRLLIPVAVIAFVYFQSEGELRKLNFSRILFDIRSMPSWDIVQILALSLVAVSVMSTYDFLICRHFRLNVTKWAAFRYGWISNTFNNFLGFAGFTGAGVRALLYRNSGITLGQITPAIVFLSPTMVTGLSVLGWAGIVGILPIGSMLTEHRWLIYAVWGMALYLPIFLIMQRSKLFAKHFHKEGQGTRLPWSIIGSSVMASVLEWFFAGLTFWLICSKFLHGMPLGQALAIYSVAAIAGIVSFAPGGIGAFDITALLGLQLAGVKPETALATIVLFRVFYFIIPWLMALVMTAFELLPGRRKAIRKETAAGESGSDALPGALSKADPEELDRQNAGVAAYWQRFWNWPGQFGFLSDMGIWALGKLVLVCGLILLLSAATPGLLDRVHFMARFLSTPIMKLSQQISVVIGFMLIILSSGISLRLRRAHRLTSLLLVAGAIFTFFKAFDYEEALVLLTVALLLWISRARFYRSGATLSRKRIWIWFGFTLVLAGLYYLIGTSSRPRFLHNLPAGFRPEWIMQPSEYGAMAVSGIVGAWILFSILVLLRPKRQEADLPCGDELKRLDDFLQKEEGNLLTHMLYLGDKQFYWAQDGKVLIPYSRSRDKLVVLGDPLGPKKLIGDAIEEFQAFSDRYALAVVFYQASPDYLSIYHEKGYRFFKLGEEALINLETFTFSGKKMTAFRTAKNRFERDGYIFSVDSSPYDSALIEELREISTIWLGDRKEKGFSLGWFDESYIQRSPLALLRDPEGRIVAFATLAPAYDGGRTISVDLMRHLPNTPNGTMDLLFARLIEWAQEQGYQTFNLGMAPLSSVGKSRSSLREEKLANLVFRYGGHFYGFEGLRRYKEKFFPEWQSRYLAYPASVSLPVLLVDLVVLVSRKPKSRDHNLDTLEIGESMPVGGSQTESKSAPSSNREGTD</sequence>
<comment type="function">
    <text evidence="14">Catalyzes the transfer of a lysyl group from L-lysyl-tRNA(Lys) to membrane-bound phosphatidylglycerol (PG), which produces lysylphosphatidylglycerol (LPG), a major component of the bacterial membrane with a positive net charge. LPG synthesis contributes to bacterial virulence as it is involved in the resistance mechanism against cationic antimicrobial peptides (CAMP) produces by the host's immune system (defensins, cathelicidins) and by the competing microorganisms.</text>
</comment>
<keyword evidence="5" id="KW-1003">Cell membrane</keyword>
<dbReference type="Pfam" id="PF03706">
    <property type="entry name" value="LPG_synthase_TM"/>
    <property type="match status" value="1"/>
</dbReference>
<evidence type="ECO:0000256" key="6">
    <source>
        <dbReference type="ARBA" id="ARBA00022679"/>
    </source>
</evidence>
<feature type="transmembrane region" description="Helical" evidence="14">
    <location>
        <begin position="440"/>
        <end position="458"/>
    </location>
</feature>
<dbReference type="Pfam" id="PF09924">
    <property type="entry name" value="LPG_synthase_C"/>
    <property type="match status" value="1"/>
</dbReference>
<comment type="subcellular location">
    <subcellularLocation>
        <location evidence="1 14">Cell membrane</location>
        <topology evidence="1 14">Multi-pass membrane protein</topology>
    </subcellularLocation>
</comment>
<reference evidence="18" key="1">
    <citation type="journal article" date="2019" name="Int. J. Syst. Evol. Microbiol.">
        <title>The Global Catalogue of Microorganisms (GCM) 10K type strain sequencing project: providing services to taxonomists for standard genome sequencing and annotation.</title>
        <authorList>
            <consortium name="The Broad Institute Genomics Platform"/>
            <consortium name="The Broad Institute Genome Sequencing Center for Infectious Disease"/>
            <person name="Wu L."/>
            <person name="Ma J."/>
        </authorList>
    </citation>
    <scope>NUCLEOTIDE SEQUENCE [LARGE SCALE GENOMIC DNA]</scope>
    <source>
        <strain evidence="18">CCM 8702</strain>
    </source>
</reference>
<dbReference type="PANTHER" id="PTHR34697">
    <property type="entry name" value="PHOSPHATIDYLGLYCEROL LYSYLTRANSFERASE"/>
    <property type="match status" value="1"/>
</dbReference>
<dbReference type="InterPro" id="IPR022791">
    <property type="entry name" value="L-PG_synthase/AglD"/>
</dbReference>
<feature type="transmembrane region" description="Helical" evidence="14">
    <location>
        <begin position="402"/>
        <end position="420"/>
    </location>
</feature>
<evidence type="ECO:0000256" key="3">
    <source>
        <dbReference type="ARBA" id="ARBA00012014"/>
    </source>
</evidence>
<feature type="transmembrane region" description="Helical" evidence="14">
    <location>
        <begin position="121"/>
        <end position="142"/>
    </location>
</feature>
<evidence type="ECO:0000256" key="2">
    <source>
        <dbReference type="ARBA" id="ARBA00008627"/>
    </source>
</evidence>
<evidence type="ECO:0000313" key="18">
    <source>
        <dbReference type="Proteomes" id="UP000605427"/>
    </source>
</evidence>
<name>A0ABQ1ZUQ7_9BACL</name>
<keyword evidence="11 14" id="KW-0046">Antibiotic resistance</keyword>
<feature type="transmembrane region" description="Helical" evidence="14">
    <location>
        <begin position="305"/>
        <end position="334"/>
    </location>
</feature>
<feature type="domain" description="Phosphatidylglycerol lysyltransferase C-terminal" evidence="16">
    <location>
        <begin position="605"/>
        <end position="895"/>
    </location>
</feature>
<dbReference type="Proteomes" id="UP000605427">
    <property type="component" value="Unassembled WGS sequence"/>
</dbReference>
<keyword evidence="9 14" id="KW-0443">Lipid metabolism</keyword>
<dbReference type="InterPro" id="IPR024320">
    <property type="entry name" value="LPG_synthase_C"/>
</dbReference>
<feature type="transmembrane region" description="Helical" evidence="14">
    <location>
        <begin position="561"/>
        <end position="582"/>
    </location>
</feature>
<comment type="catalytic activity">
    <reaction evidence="13 14">
        <text>L-lysyl-tRNA(Lys) + a 1,2-diacyl-sn-glycero-3-phospho-(1'-sn-glycerol) = a 1,2-diacyl-sn-glycero-3-phospho-1'-(3'-O-L-lysyl)-sn-glycerol + tRNA(Lys)</text>
        <dbReference type="Rhea" id="RHEA:10668"/>
        <dbReference type="Rhea" id="RHEA-COMP:9696"/>
        <dbReference type="Rhea" id="RHEA-COMP:9697"/>
        <dbReference type="ChEBI" id="CHEBI:64716"/>
        <dbReference type="ChEBI" id="CHEBI:75792"/>
        <dbReference type="ChEBI" id="CHEBI:78442"/>
        <dbReference type="ChEBI" id="CHEBI:78529"/>
        <dbReference type="EC" id="2.3.2.3"/>
    </reaction>
</comment>
<proteinExistence type="inferred from homology"/>
<keyword evidence="8 14" id="KW-1133">Transmembrane helix</keyword>
<comment type="similarity">
    <text evidence="2 14">Belongs to the LPG synthase family.</text>
</comment>
<keyword evidence="7 14" id="KW-0812">Transmembrane</keyword>
<feature type="compositionally biased region" description="Polar residues" evidence="15">
    <location>
        <begin position="936"/>
        <end position="953"/>
    </location>
</feature>
<dbReference type="EMBL" id="BMDD01000003">
    <property type="protein sequence ID" value="GGH78499.1"/>
    <property type="molecule type" value="Genomic_DNA"/>
</dbReference>
<gene>
    <name evidence="14 17" type="primary">mprF</name>
    <name evidence="17" type="ORF">GCM10007362_23850</name>
</gene>
<feature type="transmembrane region" description="Helical" evidence="14">
    <location>
        <begin position="488"/>
        <end position="505"/>
    </location>
</feature>
<feature type="region of interest" description="Disordered" evidence="15">
    <location>
        <begin position="922"/>
        <end position="953"/>
    </location>
</feature>
<evidence type="ECO:0000256" key="8">
    <source>
        <dbReference type="ARBA" id="ARBA00022989"/>
    </source>
</evidence>
<evidence type="ECO:0000256" key="1">
    <source>
        <dbReference type="ARBA" id="ARBA00004651"/>
    </source>
</evidence>
<protein>
    <recommendedName>
        <fullName evidence="4 14">Phosphatidylglycerol lysyltransferase</fullName>
        <ecNumber evidence="3 14">2.3.2.3</ecNumber>
    </recommendedName>
    <alternativeName>
        <fullName evidence="12 14">Lysylphosphatidylglycerol synthase</fullName>
    </alternativeName>
</protein>
<dbReference type="NCBIfam" id="NF033480">
    <property type="entry name" value="bifunc_MprF"/>
    <property type="match status" value="1"/>
</dbReference>
<evidence type="ECO:0000313" key="17">
    <source>
        <dbReference type="EMBL" id="GGH78499.1"/>
    </source>
</evidence>
<evidence type="ECO:0000256" key="5">
    <source>
        <dbReference type="ARBA" id="ARBA00022475"/>
    </source>
</evidence>
<feature type="transmembrane region" description="Helical" evidence="14">
    <location>
        <begin position="154"/>
        <end position="177"/>
    </location>
</feature>
<evidence type="ECO:0000256" key="4">
    <source>
        <dbReference type="ARBA" id="ARBA00021546"/>
    </source>
</evidence>
<evidence type="ECO:0000256" key="14">
    <source>
        <dbReference type="RuleBase" id="RU363042"/>
    </source>
</evidence>
<evidence type="ECO:0000256" key="10">
    <source>
        <dbReference type="ARBA" id="ARBA00023136"/>
    </source>
</evidence>
<evidence type="ECO:0000259" key="16">
    <source>
        <dbReference type="Pfam" id="PF09924"/>
    </source>
</evidence>
<dbReference type="EC" id="2.3.2.3" evidence="3 14"/>
<dbReference type="InterPro" id="IPR016181">
    <property type="entry name" value="Acyl_CoA_acyltransferase"/>
</dbReference>
<organism evidence="17 18">
    <name type="scientific">Saccharibacillus endophyticus</name>
    <dbReference type="NCBI Taxonomy" id="2060666"/>
    <lineage>
        <taxon>Bacteria</taxon>
        <taxon>Bacillati</taxon>
        <taxon>Bacillota</taxon>
        <taxon>Bacilli</taxon>
        <taxon>Bacillales</taxon>
        <taxon>Paenibacillaceae</taxon>
        <taxon>Saccharibacillus</taxon>
    </lineage>
</organism>
<feature type="transmembrane region" description="Helical" evidence="14">
    <location>
        <begin position="517"/>
        <end position="534"/>
    </location>
</feature>
<comment type="caution">
    <text evidence="17">The sequence shown here is derived from an EMBL/GenBank/DDBJ whole genome shotgun (WGS) entry which is preliminary data.</text>
</comment>
<accession>A0ABQ1ZUQ7</accession>
<evidence type="ECO:0000256" key="7">
    <source>
        <dbReference type="ARBA" id="ARBA00022692"/>
    </source>
</evidence>
<evidence type="ECO:0000256" key="12">
    <source>
        <dbReference type="ARBA" id="ARBA00031899"/>
    </source>
</evidence>
<feature type="transmembrane region" description="Helical" evidence="14">
    <location>
        <begin position="78"/>
        <end position="100"/>
    </location>
</feature>
<keyword evidence="6 14" id="KW-0808">Transferase</keyword>
<feature type="transmembrane region" description="Helical" evidence="14">
    <location>
        <begin position="265"/>
        <end position="285"/>
    </location>
</feature>
<dbReference type="SUPFAM" id="SSF55729">
    <property type="entry name" value="Acyl-CoA N-acyltransferases (Nat)"/>
    <property type="match status" value="1"/>
</dbReference>
<feature type="transmembrane region" description="Helical" evidence="14">
    <location>
        <begin position="37"/>
        <end position="54"/>
    </location>
</feature>
<evidence type="ECO:0000256" key="13">
    <source>
        <dbReference type="ARBA" id="ARBA00047540"/>
    </source>
</evidence>
<keyword evidence="10 14" id="KW-0472">Membrane</keyword>
<evidence type="ECO:0000256" key="9">
    <source>
        <dbReference type="ARBA" id="ARBA00023098"/>
    </source>
</evidence>
<feature type="transmembrane region" description="Helical" evidence="14">
    <location>
        <begin position="228"/>
        <end position="253"/>
    </location>
</feature>
<evidence type="ECO:0000256" key="11">
    <source>
        <dbReference type="ARBA" id="ARBA00023251"/>
    </source>
</evidence>
<dbReference type="InterPro" id="IPR051211">
    <property type="entry name" value="PG_lysyltransferase"/>
</dbReference>
<dbReference type="PANTHER" id="PTHR34697:SF2">
    <property type="entry name" value="PHOSPHATIDYLGLYCEROL LYSYLTRANSFERASE"/>
    <property type="match status" value="1"/>
</dbReference>